<proteinExistence type="predicted"/>
<name>A0A016SJ69_9BILA</name>
<gene>
    <name evidence="1" type="primary">Acey_s0221.g2572</name>
    <name evidence="1" type="ORF">Y032_0221g2572</name>
</gene>
<accession>A0A016SJ69</accession>
<reference evidence="2" key="1">
    <citation type="journal article" date="2015" name="Nat. Genet.">
        <title>The genome and transcriptome of the zoonotic hookworm Ancylostoma ceylanicum identify infection-specific gene families.</title>
        <authorList>
            <person name="Schwarz E.M."/>
            <person name="Hu Y."/>
            <person name="Antoshechkin I."/>
            <person name="Miller M.M."/>
            <person name="Sternberg P.W."/>
            <person name="Aroian R.V."/>
        </authorList>
    </citation>
    <scope>NUCLEOTIDE SEQUENCE</scope>
    <source>
        <strain evidence="2">HY135</strain>
    </source>
</reference>
<evidence type="ECO:0000313" key="2">
    <source>
        <dbReference type="Proteomes" id="UP000024635"/>
    </source>
</evidence>
<organism evidence="1 2">
    <name type="scientific">Ancylostoma ceylanicum</name>
    <dbReference type="NCBI Taxonomy" id="53326"/>
    <lineage>
        <taxon>Eukaryota</taxon>
        <taxon>Metazoa</taxon>
        <taxon>Ecdysozoa</taxon>
        <taxon>Nematoda</taxon>
        <taxon>Chromadorea</taxon>
        <taxon>Rhabditida</taxon>
        <taxon>Rhabditina</taxon>
        <taxon>Rhabditomorpha</taxon>
        <taxon>Strongyloidea</taxon>
        <taxon>Ancylostomatidae</taxon>
        <taxon>Ancylostomatinae</taxon>
        <taxon>Ancylostoma</taxon>
    </lineage>
</organism>
<dbReference type="Proteomes" id="UP000024635">
    <property type="component" value="Unassembled WGS sequence"/>
</dbReference>
<protein>
    <submittedName>
        <fullName evidence="1">Uncharacterized protein</fullName>
    </submittedName>
</protein>
<dbReference type="EMBL" id="JARK01001557">
    <property type="protein sequence ID" value="EYB90359.1"/>
    <property type="molecule type" value="Genomic_DNA"/>
</dbReference>
<keyword evidence="2" id="KW-1185">Reference proteome</keyword>
<comment type="caution">
    <text evidence="1">The sequence shown here is derived from an EMBL/GenBank/DDBJ whole genome shotgun (WGS) entry which is preliminary data.</text>
</comment>
<dbReference type="AlphaFoldDB" id="A0A016SJ69"/>
<evidence type="ECO:0000313" key="1">
    <source>
        <dbReference type="EMBL" id="EYB90359.1"/>
    </source>
</evidence>
<sequence>MFMRPSWKILRKWLHASDARRTHASTRTFARLNRSPKLFLASGITPGRQFQEWTELARLFRAMSLHWFNFSGFAWGSDERISDCE</sequence>